<evidence type="ECO:0000256" key="8">
    <source>
        <dbReference type="ARBA" id="ARBA00022840"/>
    </source>
</evidence>
<organism evidence="15 16">
    <name type="scientific">Phytophthora kernoviae 00238/432</name>
    <dbReference type="NCBI Taxonomy" id="1284355"/>
    <lineage>
        <taxon>Eukaryota</taxon>
        <taxon>Sar</taxon>
        <taxon>Stramenopiles</taxon>
        <taxon>Oomycota</taxon>
        <taxon>Peronosporomycetes</taxon>
        <taxon>Peronosporales</taxon>
        <taxon>Peronosporaceae</taxon>
        <taxon>Phytophthora</taxon>
    </lineage>
</organism>
<dbReference type="InterPro" id="IPR000515">
    <property type="entry name" value="MetI-like"/>
</dbReference>
<keyword evidence="10" id="KW-0764">Sulfate transport</keyword>
<dbReference type="GO" id="GO:0016887">
    <property type="term" value="F:ATP hydrolysis activity"/>
    <property type="evidence" value="ECO:0007669"/>
    <property type="project" value="InterPro"/>
</dbReference>
<dbReference type="CDD" id="cd00995">
    <property type="entry name" value="PBP2_NikA_DppA_OppA_like"/>
    <property type="match status" value="1"/>
</dbReference>
<comment type="subcellular location">
    <subcellularLocation>
        <location evidence="1">Membrane</location>
        <topology evidence="1">Multi-pass membrane protein</topology>
    </subcellularLocation>
    <subcellularLocation>
        <location evidence="2">Periplasm</location>
    </subcellularLocation>
</comment>
<keyword evidence="8" id="KW-0067">ATP-binding</keyword>
<proteinExistence type="predicted"/>
<dbReference type="InterPro" id="IPR006059">
    <property type="entry name" value="SBP"/>
</dbReference>
<dbReference type="PANTHER" id="PTHR43776">
    <property type="entry name" value="TRANSPORT ATP-BINDING PROTEIN"/>
    <property type="match status" value="1"/>
</dbReference>
<dbReference type="InterPro" id="IPR013563">
    <property type="entry name" value="Oligopep_ABC_C"/>
</dbReference>
<dbReference type="GO" id="GO:0015833">
    <property type="term" value="P:peptide transport"/>
    <property type="evidence" value="ECO:0007669"/>
    <property type="project" value="InterPro"/>
</dbReference>
<evidence type="ECO:0000256" key="6">
    <source>
        <dbReference type="ARBA" id="ARBA00022741"/>
    </source>
</evidence>
<dbReference type="GO" id="GO:0005524">
    <property type="term" value="F:ATP binding"/>
    <property type="evidence" value="ECO:0007669"/>
    <property type="project" value="UniProtKB-KW"/>
</dbReference>
<dbReference type="PROSITE" id="PS50893">
    <property type="entry name" value="ABC_TRANSPORTER_2"/>
    <property type="match status" value="3"/>
</dbReference>
<dbReference type="Proteomes" id="UP000702964">
    <property type="component" value="Unassembled WGS sequence"/>
</dbReference>
<evidence type="ECO:0000313" key="16">
    <source>
        <dbReference type="Proteomes" id="UP000702964"/>
    </source>
</evidence>
<dbReference type="GO" id="GO:0022857">
    <property type="term" value="F:transmembrane transporter activity"/>
    <property type="evidence" value="ECO:0007669"/>
    <property type="project" value="InterPro"/>
</dbReference>
<dbReference type="SUPFAM" id="SSF161098">
    <property type="entry name" value="MetI-like"/>
    <property type="match status" value="2"/>
</dbReference>
<dbReference type="Gene3D" id="3.90.76.10">
    <property type="entry name" value="Dipeptide-binding Protein, Domain 1"/>
    <property type="match status" value="1"/>
</dbReference>
<dbReference type="PROSITE" id="PS00211">
    <property type="entry name" value="ABC_TRANSPORTER_1"/>
    <property type="match status" value="3"/>
</dbReference>
<evidence type="ECO:0000256" key="1">
    <source>
        <dbReference type="ARBA" id="ARBA00004141"/>
    </source>
</evidence>
<feature type="transmembrane region" description="Helical" evidence="12">
    <location>
        <begin position="78"/>
        <end position="102"/>
    </location>
</feature>
<dbReference type="FunFam" id="3.40.50.300:FF:000016">
    <property type="entry name" value="Oligopeptide ABC transporter ATP-binding component"/>
    <property type="match status" value="1"/>
</dbReference>
<dbReference type="SUPFAM" id="SSF52540">
    <property type="entry name" value="P-loop containing nucleoside triphosphate hydrolases"/>
    <property type="match status" value="3"/>
</dbReference>
<dbReference type="GO" id="GO:1902358">
    <property type="term" value="P:sulfate transmembrane transport"/>
    <property type="evidence" value="ECO:0007669"/>
    <property type="project" value="InterPro"/>
</dbReference>
<gene>
    <name evidence="15" type="ORF">G195_001077</name>
</gene>
<evidence type="ECO:0000313" key="15">
    <source>
        <dbReference type="EMBL" id="KAF4324816.1"/>
    </source>
</evidence>
<evidence type="ECO:0000256" key="4">
    <source>
        <dbReference type="ARBA" id="ARBA00022692"/>
    </source>
</evidence>
<dbReference type="InterPro" id="IPR003593">
    <property type="entry name" value="AAA+_ATPase"/>
</dbReference>
<evidence type="ECO:0000256" key="3">
    <source>
        <dbReference type="ARBA" id="ARBA00022448"/>
    </source>
</evidence>
<keyword evidence="7" id="KW-0574">Periplasm</keyword>
<dbReference type="NCBIfam" id="TIGR00971">
    <property type="entry name" value="3a0106s03"/>
    <property type="match status" value="1"/>
</dbReference>
<keyword evidence="4 12" id="KW-0812">Transmembrane</keyword>
<sequence>MGASKARTFRQVILPSMAPGMISGGMLAFSRALAEFGAVVLVAGNIPGRTLTASVFIYGEIESDNPTDAGEKTMRRLLIGLTFAVFIVLLIIPLGRIVIGAFEDGAGGFLEGLLRPEALHALMMTGLVVLVVTLLNTLFGVMMAIYLVRAGWLSDRVKGLLNSIVDLPYAVSPVIGGLMIVLLLGPNSIMGAFFEGIGFNVVYAFPGMVIATLFVTFPLMVREVMPVLQELGSQQEEAASTLGAYGWRTFWSVTWPSIRWAVVYGLVLTVARSLGEFDVSFDIAKGHLIGLLGPSGGGKTSILRMLAGLENPGSGEIRFHGKVVNHLPPQERGIGFVFQNYALFKHMTVFDNIAFGLKVKKTPKAQIRDRVMELVELTGLKGFEQRYPHQLSGGQRQRVAFARALAPEPQLLLLDEPFAAIDAKIRQELRSWLRELIERVGITSIFVTHDQDEAIEVADEIMIISQGRLEQKGTPWDIYKNPETPFVATFIGESTVVEDASQLKGFEHAVEGERTRALIRPEYIEIGLKNEFNMLSATEKGTVKHLHFRGSEWMVEVEVEGHKLITKQEDASGQNGTSTGDQSNTLVIGAYSVAKDAVGELLPEFQAVWKAKTGQTVHFQESYEASGTQARAIVGGFEADVALLAMESDIDKLVKADLVSSNWKQAPNDGMITRSIVVLGTRAGNPLGIRDFEDLTKPGVKVLYPNPKTSGGAQWDINAIYGAGLKLSEDQGKKDPAVAKAFLEKVHENVESLDKSGRSSMAAFEYGVGDVIVTYENELLARIAKGVNYDIVVPKNTILIENPAVVVDKYADKHGNRELAEAFIAYLHGLKWHDGQPLTADDIVFTMDSILDEKQHSSSRSQYVFDGKPVKVTKVDDLTVEFKLPEVSAAFEGALVSFYPIPKHIFEGEADIEKSDKNNNPIGSGPFKFKEYRPGEYVTLERFDDYFAGKAHLDSVTYRVAKDPNAANLALQNGEIQMRMVDTQDYNKLNDTGKFNMLTYPEGRLQYMVFNLNVPSMQKKEVRQAIAYALDKNELITASYSSADFAEPAPSILTPDTLYQTDDVEKYDYNLEKAKQLLADAGVSNLKLRLAYTNTNKPQTSQALYIQQKLKDVGIEVELLPMDGTAYGNRTLDMNNTDFELSFGGYIMGYEPDAYKSLFLSDAAYNYSHYKNADFDKLWNEAAVEIDETKRGDFMIAGSRQNSLFDRGLSLISYIGISIPSFWFGMMLIYFFAVQLHWLPSMGMRTVGTVSGYFGGWVDNTLMRIVDVLMSIPSFFLMLILNAYLKPGIGEVQSVRGVSFTLNEGEVVGLVGESGSGKSVTARSLIRLIQSPGRITDGQILFRGEDLLTKSDKELRKIRGNRISMIFQDPMTSLNPVVRVGKQMTEVIRRHRKMDKSAARKEAIELLHQVGIPSPEERIDQYPHEFSGGMRQRVMIAMALSCKPELLIADEPTTALDVTIQAQILQLMQELKESTQTSILMITHDLGVVAQVCTRVIVMYGGLIMEEGPVERIFAQPQHPYTQGLLRSIPKHGEEGGRQRLATIEGTPPNLLHPPTGCPFMERCPHAMEAEMKGRALDLMNRVGLKPEHAERYPHEFSGGQRQRISIARALSVNPEFILCDEPLSALDVSVQAQVVNMLEDLQAELGLTYLFIAHDLSMVRHISNRIGVMYRGKLVEVAPTEELYRNPVHPYTQALLAAIPVPDPTVRNVMPPIYSGDTDPSARGRDEEPEWMEVSPGHFVSGYRDRI</sequence>
<protein>
    <recommendedName>
        <fullName evidence="17">ABC transporter domain-containing protein</fullName>
    </recommendedName>
</protein>
<keyword evidence="9 12" id="KW-1133">Transmembrane helix</keyword>
<dbReference type="InterPro" id="IPR050319">
    <property type="entry name" value="ABC_transp_ATP-bind"/>
</dbReference>
<dbReference type="NCBIfam" id="NF008453">
    <property type="entry name" value="PRK11308.1"/>
    <property type="match status" value="3"/>
</dbReference>
<keyword evidence="11 12" id="KW-0472">Membrane</keyword>
<dbReference type="GO" id="GO:0043190">
    <property type="term" value="C:ATP-binding cassette (ABC) transporter complex"/>
    <property type="evidence" value="ECO:0007669"/>
    <property type="project" value="InterPro"/>
</dbReference>
<dbReference type="PROSITE" id="PS50928">
    <property type="entry name" value="ABC_TM1"/>
    <property type="match status" value="2"/>
</dbReference>
<keyword evidence="3" id="KW-0813">Transport</keyword>
<dbReference type="Pfam" id="PF00005">
    <property type="entry name" value="ABC_tran"/>
    <property type="match status" value="3"/>
</dbReference>
<dbReference type="Pfam" id="PF08402">
    <property type="entry name" value="TOBE_2"/>
    <property type="match status" value="1"/>
</dbReference>
<feature type="domain" description="ABC transmembrane type-1" evidence="14">
    <location>
        <begin position="122"/>
        <end position="355"/>
    </location>
</feature>
<evidence type="ECO:0000256" key="5">
    <source>
        <dbReference type="ARBA" id="ARBA00022729"/>
    </source>
</evidence>
<feature type="transmembrane region" description="Helical" evidence="12">
    <location>
        <begin position="160"/>
        <end position="185"/>
    </location>
</feature>
<keyword evidence="5" id="KW-0732">Signal</keyword>
<evidence type="ECO:0000259" key="13">
    <source>
        <dbReference type="PROSITE" id="PS50893"/>
    </source>
</evidence>
<dbReference type="GO" id="GO:0140104">
    <property type="term" value="F:molecular carrier activity"/>
    <property type="evidence" value="ECO:0007669"/>
    <property type="project" value="InterPro"/>
</dbReference>
<dbReference type="EMBL" id="AOFI03000013">
    <property type="protein sequence ID" value="KAF4324816.1"/>
    <property type="molecule type" value="Genomic_DNA"/>
</dbReference>
<reference evidence="15" key="2">
    <citation type="submission" date="2020-02" db="EMBL/GenBank/DDBJ databases">
        <authorList>
            <person name="Studholme D.J."/>
        </authorList>
    </citation>
    <scope>NUCLEOTIDE SEQUENCE</scope>
    <source>
        <strain evidence="15">00238/432</strain>
    </source>
</reference>
<dbReference type="Gene3D" id="3.40.50.300">
    <property type="entry name" value="P-loop containing nucleotide triphosphate hydrolases"/>
    <property type="match status" value="3"/>
</dbReference>
<dbReference type="Gene3D" id="3.10.105.10">
    <property type="entry name" value="Dipeptide-binding Protein, Domain 3"/>
    <property type="match status" value="1"/>
</dbReference>
<evidence type="ECO:0000256" key="11">
    <source>
        <dbReference type="ARBA" id="ARBA00023136"/>
    </source>
</evidence>
<dbReference type="Pfam" id="PF00528">
    <property type="entry name" value="BPD_transp_1"/>
    <property type="match status" value="1"/>
</dbReference>
<dbReference type="InterPro" id="IPR027417">
    <property type="entry name" value="P-loop_NTPase"/>
</dbReference>
<dbReference type="InterPro" id="IPR003439">
    <property type="entry name" value="ABC_transporter-like_ATP-bd"/>
</dbReference>
<evidence type="ECO:0000256" key="7">
    <source>
        <dbReference type="ARBA" id="ARBA00022764"/>
    </source>
</evidence>
<dbReference type="PANTHER" id="PTHR43776:SF1">
    <property type="entry name" value="OLIGOPEPTIDE ABC TRANSPORTER, ATP-BINDING PROTEIN"/>
    <property type="match status" value="1"/>
</dbReference>
<dbReference type="InterPro" id="IPR013611">
    <property type="entry name" value="Transp-assoc_OB_typ2"/>
</dbReference>
<evidence type="ECO:0000256" key="10">
    <source>
        <dbReference type="ARBA" id="ARBA00023032"/>
    </source>
</evidence>
<dbReference type="CDD" id="cd03257">
    <property type="entry name" value="ABC_NikE_OppD_transporters"/>
    <property type="match status" value="1"/>
</dbReference>
<dbReference type="InterPro" id="IPR017871">
    <property type="entry name" value="ABC_transporter-like_CS"/>
</dbReference>
<dbReference type="Pfam" id="PF01547">
    <property type="entry name" value="SBP_bac_1"/>
    <property type="match status" value="1"/>
</dbReference>
<feature type="domain" description="ABC transporter" evidence="13">
    <location>
        <begin position="258"/>
        <end position="491"/>
    </location>
</feature>
<dbReference type="InterPro" id="IPR005669">
    <property type="entry name" value="Thiosulph/SO4-bd"/>
</dbReference>
<feature type="transmembrane region" description="Helical" evidence="12">
    <location>
        <begin position="1265"/>
        <end position="1285"/>
    </location>
</feature>
<dbReference type="Gene3D" id="1.10.3720.10">
    <property type="entry name" value="MetI-like"/>
    <property type="match status" value="2"/>
</dbReference>
<evidence type="ECO:0000256" key="9">
    <source>
        <dbReference type="ARBA" id="ARBA00022989"/>
    </source>
</evidence>
<dbReference type="SUPFAM" id="SSF53850">
    <property type="entry name" value="Periplasmic binding protein-like II"/>
    <property type="match status" value="2"/>
</dbReference>
<feature type="domain" description="ABC transmembrane type-1" evidence="14">
    <location>
        <begin position="1"/>
        <end position="100"/>
    </location>
</feature>
<dbReference type="FunFam" id="3.40.50.300:FF:000425">
    <property type="entry name" value="Probable ABC transporter, ATP-binding subunit"/>
    <property type="match status" value="1"/>
</dbReference>
<feature type="domain" description="ABC transporter" evidence="13">
    <location>
        <begin position="1263"/>
        <end position="1526"/>
    </location>
</feature>
<feature type="transmembrane region" description="Helical" evidence="12">
    <location>
        <begin position="197"/>
        <end position="221"/>
    </location>
</feature>
<dbReference type="NCBIfam" id="TIGR01727">
    <property type="entry name" value="oligo_HPY"/>
    <property type="match status" value="1"/>
</dbReference>
<comment type="caution">
    <text evidence="15">The sequence shown here is derived from an EMBL/GenBank/DDBJ whole genome shotgun (WGS) entry which is preliminary data.</text>
</comment>
<feature type="transmembrane region" description="Helical" evidence="12">
    <location>
        <begin position="122"/>
        <end position="148"/>
    </location>
</feature>
<dbReference type="NCBIfam" id="NF010167">
    <property type="entry name" value="PRK13648.1"/>
    <property type="match status" value="3"/>
</dbReference>
<accession>A0A8J4WPP5</accession>
<dbReference type="Pfam" id="PF08352">
    <property type="entry name" value="oligo_HPY"/>
    <property type="match status" value="2"/>
</dbReference>
<reference evidence="15" key="1">
    <citation type="journal article" date="2015" name="Genom Data">
        <title>Draft genome sequences of Phytophthora kernoviae and Phytophthora ramorum lineage EU2 from Scotland.</title>
        <authorList>
            <person name="Sambles C."/>
            <person name="Schlenzig A."/>
            <person name="O'Neill P."/>
            <person name="Grant M."/>
            <person name="Studholme D.J."/>
        </authorList>
    </citation>
    <scope>NUCLEOTIDE SEQUENCE</scope>
    <source>
        <strain evidence="15">00238/432</strain>
    </source>
</reference>
<dbReference type="Gene3D" id="3.40.190.10">
    <property type="entry name" value="Periplasmic binding protein-like II"/>
    <property type="match status" value="3"/>
</dbReference>
<name>A0A8J4WPP5_9STRA</name>
<feature type="transmembrane region" description="Helical" evidence="12">
    <location>
        <begin position="1209"/>
        <end position="1232"/>
    </location>
</feature>
<evidence type="ECO:0000256" key="2">
    <source>
        <dbReference type="ARBA" id="ARBA00004418"/>
    </source>
</evidence>
<dbReference type="InterPro" id="IPR000914">
    <property type="entry name" value="SBP_5_dom"/>
</dbReference>
<evidence type="ECO:0000259" key="14">
    <source>
        <dbReference type="PROSITE" id="PS50928"/>
    </source>
</evidence>
<feature type="domain" description="ABC transporter" evidence="13">
    <location>
        <begin position="1520"/>
        <end position="1697"/>
    </location>
</feature>
<dbReference type="CDD" id="cd06261">
    <property type="entry name" value="TM_PBP2"/>
    <property type="match status" value="3"/>
</dbReference>
<dbReference type="InterPro" id="IPR035906">
    <property type="entry name" value="MetI-like_sf"/>
</dbReference>
<evidence type="ECO:0000256" key="12">
    <source>
        <dbReference type="SAM" id="Phobius"/>
    </source>
</evidence>
<evidence type="ECO:0008006" key="17">
    <source>
        <dbReference type="Google" id="ProtNLM"/>
    </source>
</evidence>
<keyword evidence="6" id="KW-0547">Nucleotide-binding</keyword>
<dbReference type="NCBIfam" id="NF007739">
    <property type="entry name" value="PRK10419.1"/>
    <property type="match status" value="3"/>
</dbReference>
<dbReference type="SMART" id="SM00382">
    <property type="entry name" value="AAA"/>
    <property type="match status" value="2"/>
</dbReference>
<dbReference type="Pfam" id="PF00496">
    <property type="entry name" value="SBP_bac_5"/>
    <property type="match status" value="1"/>
</dbReference>